<protein>
    <submittedName>
        <fullName evidence="8">Bifunctional UDP-sugar hydrolase/5'-nucleotidase</fullName>
    </submittedName>
</protein>
<dbReference type="PRINTS" id="PR01607">
    <property type="entry name" value="APYRASEFAMLY"/>
</dbReference>
<evidence type="ECO:0000259" key="6">
    <source>
        <dbReference type="Pfam" id="PF00149"/>
    </source>
</evidence>
<keyword evidence="4 5" id="KW-0547">Nucleotide-binding</keyword>
<reference evidence="8 9" key="1">
    <citation type="submission" date="2016-10" db="EMBL/GenBank/DDBJ databases">
        <title>Rodentibacter gen. nov. and new species.</title>
        <authorList>
            <person name="Christensen H."/>
        </authorList>
    </citation>
    <scope>NUCLEOTIDE SEQUENCE [LARGE SCALE GENOMIC DNA]</scope>
    <source>
        <strain evidence="8 9">1998236014</strain>
    </source>
</reference>
<dbReference type="InterPro" id="IPR036907">
    <property type="entry name" value="5'-Nucleotdase_C_sf"/>
</dbReference>
<dbReference type="SUPFAM" id="SSF55816">
    <property type="entry name" value="5'-nucleotidase (syn. UDP-sugar hydrolase), C-terminal domain"/>
    <property type="match status" value="1"/>
</dbReference>
<evidence type="ECO:0000256" key="1">
    <source>
        <dbReference type="ARBA" id="ARBA00006654"/>
    </source>
</evidence>
<dbReference type="InterPro" id="IPR006179">
    <property type="entry name" value="5_nucleotidase/apyrase"/>
</dbReference>
<dbReference type="InterPro" id="IPR006146">
    <property type="entry name" value="5'-Nucleotdase_CS"/>
</dbReference>
<accession>A0ABX3L136</accession>
<evidence type="ECO:0000259" key="7">
    <source>
        <dbReference type="Pfam" id="PF02872"/>
    </source>
</evidence>
<comment type="similarity">
    <text evidence="1 5">Belongs to the 5'-nucleotidase family.</text>
</comment>
<comment type="caution">
    <text evidence="8">The sequence shown here is derived from an EMBL/GenBank/DDBJ whole genome shotgun (WGS) entry which is preliminary data.</text>
</comment>
<dbReference type="PROSITE" id="PS00785">
    <property type="entry name" value="5_NUCLEOTIDASE_1"/>
    <property type="match status" value="1"/>
</dbReference>
<feature type="domain" description="Calcineurin-like phosphoesterase" evidence="6">
    <location>
        <begin position="29"/>
        <end position="250"/>
    </location>
</feature>
<dbReference type="Pfam" id="PF00149">
    <property type="entry name" value="Metallophos"/>
    <property type="match status" value="1"/>
</dbReference>
<evidence type="ECO:0000256" key="5">
    <source>
        <dbReference type="RuleBase" id="RU362119"/>
    </source>
</evidence>
<dbReference type="PANTHER" id="PTHR11575:SF46">
    <property type="entry name" value="PROTEIN USHA"/>
    <property type="match status" value="1"/>
</dbReference>
<dbReference type="GO" id="GO:0016787">
    <property type="term" value="F:hydrolase activity"/>
    <property type="evidence" value="ECO:0007669"/>
    <property type="project" value="UniProtKB-KW"/>
</dbReference>
<keyword evidence="5 8" id="KW-0378">Hydrolase</keyword>
<evidence type="ECO:0000313" key="8">
    <source>
        <dbReference type="EMBL" id="OOF70228.1"/>
    </source>
</evidence>
<dbReference type="NCBIfam" id="NF007109">
    <property type="entry name" value="PRK09558.1"/>
    <property type="match status" value="1"/>
</dbReference>
<dbReference type="SUPFAM" id="SSF56300">
    <property type="entry name" value="Metallo-dependent phosphatases"/>
    <property type="match status" value="1"/>
</dbReference>
<keyword evidence="2" id="KW-0479">Metal-binding</keyword>
<dbReference type="Pfam" id="PF02872">
    <property type="entry name" value="5_nucleotid_C"/>
    <property type="match status" value="1"/>
</dbReference>
<gene>
    <name evidence="8" type="primary">ushA</name>
    <name evidence="8" type="ORF">BKG89_04345</name>
</gene>
<dbReference type="InterPro" id="IPR029052">
    <property type="entry name" value="Metallo-depent_PP-like"/>
</dbReference>
<dbReference type="Gene3D" id="3.90.780.10">
    <property type="entry name" value="5'-Nucleotidase, C-terminal domain"/>
    <property type="match status" value="1"/>
</dbReference>
<name>A0ABX3L136_9PAST</name>
<organism evidence="8 9">
    <name type="scientific">Rodentibacter caecimuris</name>
    <dbReference type="NCBI Taxonomy" id="1796644"/>
    <lineage>
        <taxon>Bacteria</taxon>
        <taxon>Pseudomonadati</taxon>
        <taxon>Pseudomonadota</taxon>
        <taxon>Gammaproteobacteria</taxon>
        <taxon>Pasteurellales</taxon>
        <taxon>Pasteurellaceae</taxon>
        <taxon>Rodentibacter</taxon>
    </lineage>
</organism>
<evidence type="ECO:0000256" key="4">
    <source>
        <dbReference type="ARBA" id="ARBA00022741"/>
    </source>
</evidence>
<feature type="domain" description="5'-Nucleotidase C-terminal" evidence="7">
    <location>
        <begin position="358"/>
        <end position="506"/>
    </location>
</feature>
<feature type="signal peptide" evidence="5">
    <location>
        <begin position="1"/>
        <end position="19"/>
    </location>
</feature>
<keyword evidence="9" id="KW-1185">Reference proteome</keyword>
<dbReference type="InterPro" id="IPR004843">
    <property type="entry name" value="Calcineurin-like_PHP"/>
</dbReference>
<dbReference type="PANTHER" id="PTHR11575">
    <property type="entry name" value="5'-NUCLEOTIDASE-RELATED"/>
    <property type="match status" value="1"/>
</dbReference>
<dbReference type="InterPro" id="IPR008334">
    <property type="entry name" value="5'-Nucleotdase_C"/>
</dbReference>
<evidence type="ECO:0000256" key="3">
    <source>
        <dbReference type="ARBA" id="ARBA00022729"/>
    </source>
</evidence>
<evidence type="ECO:0000256" key="2">
    <source>
        <dbReference type="ARBA" id="ARBA00022723"/>
    </source>
</evidence>
<dbReference type="Proteomes" id="UP000188820">
    <property type="component" value="Unassembled WGS sequence"/>
</dbReference>
<evidence type="ECO:0000313" key="9">
    <source>
        <dbReference type="Proteomes" id="UP000188820"/>
    </source>
</evidence>
<keyword evidence="3 5" id="KW-0732">Signal</keyword>
<dbReference type="EMBL" id="MLAA01000014">
    <property type="protein sequence ID" value="OOF70228.1"/>
    <property type="molecule type" value="Genomic_DNA"/>
</dbReference>
<sequence>MKKIFSLFPLILATSTAFAYQQDKTYQITIMHTNDTHGHFWPNEKGEYGFAAHKTVIEKVKNEVERKGGSFILLHAGDFNTGVPESDMQNAKPDILAMNKMGYEALVLGNHEFDNPLQLLGMQESWATFPFLSANVFNLKTGKHLVKPYTVLNKQDLKIAVVGLTTEDTAKLGNPEYLGGVKFADPTESARATLAELKQEIKPDIKIALTHMGYYADGKYGSNAPGDVSLARNLDKGSFDMIIGGHSHDPVCVDEKGQWIKSYQPLQPCKPDFQNGTWIMQAFEWGKYLGRADFEFKNGELKLVNYQLIPINLKKKIKNTEGKTEYVLYGEEISPDPEIQKLLQQYQDKGDQLLGKKVGQLKGKLEGDRTIIRFEQTNLGHLIAEVQRQRTKADVGIMNSGGIRDSINEGDITYKNILKVHPFGNILSYVDLTGKELLEYLTVVALKEVDSGAYAQYAGISMIVDRINKTLENVKIQGKDLDLEKTYRLSIPSYNAAGGDGYPILTKHPNYVNTGFIDAEVLKTFFLENSPINAEKYAPNNQVIFK</sequence>
<dbReference type="Gene3D" id="3.60.21.10">
    <property type="match status" value="1"/>
</dbReference>
<feature type="chain" id="PRO_5044977626" evidence="5">
    <location>
        <begin position="20"/>
        <end position="546"/>
    </location>
</feature>
<dbReference type="RefSeq" id="WP_077462963.1">
    <property type="nucleotide sequence ID" value="NZ_MLAA01000014.1"/>
</dbReference>
<proteinExistence type="inferred from homology"/>
<dbReference type="PROSITE" id="PS00786">
    <property type="entry name" value="5_NUCLEOTIDASE_2"/>
    <property type="match status" value="1"/>
</dbReference>